<organism evidence="3 4">
    <name type="scientific">Achromobacter pulmonis</name>
    <dbReference type="NCBI Taxonomy" id="1389932"/>
    <lineage>
        <taxon>Bacteria</taxon>
        <taxon>Pseudomonadati</taxon>
        <taxon>Pseudomonadota</taxon>
        <taxon>Betaproteobacteria</taxon>
        <taxon>Burkholderiales</taxon>
        <taxon>Alcaligenaceae</taxon>
        <taxon>Achromobacter</taxon>
    </lineage>
</organism>
<comment type="caution">
    <text evidence="3">The sequence shown here is derived from an EMBL/GenBank/DDBJ whole genome shotgun (WGS) entry which is preliminary data.</text>
</comment>
<keyword evidence="2" id="KW-0732">Signal</keyword>
<keyword evidence="4" id="KW-1185">Reference proteome</keyword>
<evidence type="ECO:0000313" key="3">
    <source>
        <dbReference type="EMBL" id="PND30637.1"/>
    </source>
</evidence>
<feature type="region of interest" description="Disordered" evidence="1">
    <location>
        <begin position="86"/>
        <end position="111"/>
    </location>
</feature>
<accession>A0A2N8KB22</accession>
<gene>
    <name evidence="3" type="ORF">C1I89_26865</name>
</gene>
<dbReference type="RefSeq" id="WP_102775437.1">
    <property type="nucleotide sequence ID" value="NZ_POQS01000008.1"/>
</dbReference>
<feature type="signal peptide" evidence="2">
    <location>
        <begin position="1"/>
        <end position="21"/>
    </location>
</feature>
<evidence type="ECO:0000313" key="4">
    <source>
        <dbReference type="Proteomes" id="UP000235994"/>
    </source>
</evidence>
<protein>
    <submittedName>
        <fullName evidence="3">Uncharacterized protein</fullName>
    </submittedName>
</protein>
<sequence>MSVALTPKWLLLLGLALPVAAAAQQAASARKPTDSACVDVEVNGYRALSYECLNAQIAPAPNAPRDNPALASQDIVSRPGNQIGQFNRAATSNRMGNTFGASARPQRPPRP</sequence>
<feature type="compositionally biased region" description="Polar residues" evidence="1">
    <location>
        <begin position="86"/>
        <end position="100"/>
    </location>
</feature>
<evidence type="ECO:0000256" key="2">
    <source>
        <dbReference type="SAM" id="SignalP"/>
    </source>
</evidence>
<reference evidence="3 4" key="1">
    <citation type="submission" date="2018-01" db="EMBL/GenBank/DDBJ databases">
        <title>The draft genome of an aniline degradation strain ANB-1.</title>
        <authorList>
            <person name="Zhang L."/>
            <person name="Jiang J."/>
        </authorList>
    </citation>
    <scope>NUCLEOTIDE SEQUENCE [LARGE SCALE GENOMIC DNA]</scope>
    <source>
        <strain evidence="3 4">ANB-1</strain>
    </source>
</reference>
<name>A0A2N8KB22_9BURK</name>
<feature type="chain" id="PRO_5014957920" evidence="2">
    <location>
        <begin position="22"/>
        <end position="111"/>
    </location>
</feature>
<dbReference type="EMBL" id="POQS01000008">
    <property type="protein sequence ID" value="PND30637.1"/>
    <property type="molecule type" value="Genomic_DNA"/>
</dbReference>
<dbReference type="AlphaFoldDB" id="A0A2N8KB22"/>
<evidence type="ECO:0000256" key="1">
    <source>
        <dbReference type="SAM" id="MobiDB-lite"/>
    </source>
</evidence>
<dbReference type="Proteomes" id="UP000235994">
    <property type="component" value="Unassembled WGS sequence"/>
</dbReference>
<proteinExistence type="predicted"/>